<name>A0A9P7YWX4_9HELO</name>
<feature type="region of interest" description="Disordered" evidence="4">
    <location>
        <begin position="1"/>
        <end position="41"/>
    </location>
</feature>
<feature type="compositionally biased region" description="Basic residues" evidence="4">
    <location>
        <begin position="14"/>
        <end position="23"/>
    </location>
</feature>
<dbReference type="GO" id="GO:0005681">
    <property type="term" value="C:spliceosomal complex"/>
    <property type="evidence" value="ECO:0007669"/>
    <property type="project" value="TreeGrafter"/>
</dbReference>
<gene>
    <name evidence="5" type="ORF">BJ878DRAFT_429589</name>
</gene>
<dbReference type="GO" id="GO:0000398">
    <property type="term" value="P:mRNA splicing, via spliceosome"/>
    <property type="evidence" value="ECO:0007669"/>
    <property type="project" value="TreeGrafter"/>
</dbReference>
<comment type="subcellular location">
    <subcellularLocation>
        <location evidence="1">Nucleus</location>
    </subcellularLocation>
</comment>
<evidence type="ECO:0000256" key="3">
    <source>
        <dbReference type="ARBA" id="ARBA00023242"/>
    </source>
</evidence>
<feature type="compositionally biased region" description="Basic and acidic residues" evidence="4">
    <location>
        <begin position="160"/>
        <end position="170"/>
    </location>
</feature>
<reference evidence="5" key="1">
    <citation type="journal article" date="2021" name="IMA Fungus">
        <title>Genomic characterization of three marine fungi, including Emericellopsis atlantica sp. nov. with signatures of a generalist lifestyle and marine biomass degradation.</title>
        <authorList>
            <person name="Hagestad O.C."/>
            <person name="Hou L."/>
            <person name="Andersen J.H."/>
            <person name="Hansen E.H."/>
            <person name="Altermark B."/>
            <person name="Li C."/>
            <person name="Kuhnert E."/>
            <person name="Cox R.J."/>
            <person name="Crous P.W."/>
            <person name="Spatafora J.W."/>
            <person name="Lail K."/>
            <person name="Amirebrahimi M."/>
            <person name="Lipzen A."/>
            <person name="Pangilinan J."/>
            <person name="Andreopoulos W."/>
            <person name="Hayes R.D."/>
            <person name="Ng V."/>
            <person name="Grigoriev I.V."/>
            <person name="Jackson S.A."/>
            <person name="Sutton T.D.S."/>
            <person name="Dobson A.D.W."/>
            <person name="Rama T."/>
        </authorList>
    </citation>
    <scope>NUCLEOTIDE SEQUENCE</scope>
    <source>
        <strain evidence="5">TRa3180A</strain>
    </source>
</reference>
<keyword evidence="3" id="KW-0539">Nucleus</keyword>
<comment type="similarity">
    <text evidence="2">Belongs to the TLS1 family.</text>
</comment>
<organism evidence="5 6">
    <name type="scientific">Calycina marina</name>
    <dbReference type="NCBI Taxonomy" id="1763456"/>
    <lineage>
        <taxon>Eukaryota</taxon>
        <taxon>Fungi</taxon>
        <taxon>Dikarya</taxon>
        <taxon>Ascomycota</taxon>
        <taxon>Pezizomycotina</taxon>
        <taxon>Leotiomycetes</taxon>
        <taxon>Helotiales</taxon>
        <taxon>Pezizellaceae</taxon>
        <taxon>Calycina</taxon>
    </lineage>
</organism>
<evidence type="ECO:0000313" key="5">
    <source>
        <dbReference type="EMBL" id="KAG9240755.1"/>
    </source>
</evidence>
<dbReference type="Proteomes" id="UP000887226">
    <property type="component" value="Unassembled WGS sequence"/>
</dbReference>
<evidence type="ECO:0000256" key="1">
    <source>
        <dbReference type="ARBA" id="ARBA00004123"/>
    </source>
</evidence>
<protein>
    <submittedName>
        <fullName evidence="5">Hepatocellular carcinoma-associated antigen 59-domain-containing protein</fullName>
    </submittedName>
</protein>
<dbReference type="EMBL" id="MU254352">
    <property type="protein sequence ID" value="KAG9240755.1"/>
    <property type="molecule type" value="Genomic_DNA"/>
</dbReference>
<feature type="compositionally biased region" description="Basic and acidic residues" evidence="4">
    <location>
        <begin position="284"/>
        <end position="295"/>
    </location>
</feature>
<evidence type="ECO:0000256" key="2">
    <source>
        <dbReference type="ARBA" id="ARBA00007643"/>
    </source>
</evidence>
<feature type="compositionally biased region" description="Basic and acidic residues" evidence="4">
    <location>
        <begin position="93"/>
        <end position="103"/>
    </location>
</feature>
<comment type="caution">
    <text evidence="5">The sequence shown here is derived from an EMBL/GenBank/DDBJ whole genome shotgun (WGS) entry which is preliminary data.</text>
</comment>
<dbReference type="Pfam" id="PF07052">
    <property type="entry name" value="Hep_59"/>
    <property type="match status" value="1"/>
</dbReference>
<proteinExistence type="inferred from homology"/>
<feature type="region of interest" description="Disordered" evidence="4">
    <location>
        <begin position="204"/>
        <end position="344"/>
    </location>
</feature>
<feature type="compositionally biased region" description="Basic and acidic residues" evidence="4">
    <location>
        <begin position="312"/>
        <end position="321"/>
    </location>
</feature>
<feature type="compositionally biased region" description="Basic and acidic residues" evidence="4">
    <location>
        <begin position="240"/>
        <end position="262"/>
    </location>
</feature>
<keyword evidence="6" id="KW-1185">Reference proteome</keyword>
<dbReference type="OrthoDB" id="5627at2759"/>
<accession>A0A9P7YWX4</accession>
<evidence type="ECO:0000313" key="6">
    <source>
        <dbReference type="Proteomes" id="UP000887226"/>
    </source>
</evidence>
<sequence length="344" mass="38864">MNAPADSDAPLFRPNKKRKLYRHRSPEEDDMTGVNSPPLQSLDELIASASNDAKSDAVSLAEIMRLRKQRKPKAGVEFRPVGSTVGEEEERTAEEKDEKDDSAQRFAPQTGAVGDMDRHMMAYIDSELSKRGTAEATSKSLSISDKFVQSGDNSQGSLVEKAKQREKMTEAQRQPAAIGKLMEIDLGDEARDRNVYLTEKARRKLEGVSMEEEDATNKRAKTRPGLGPDGNKWRYRKKRRDSDDVKRDLLVEDFLRENRVEMYDELPTQPTTSDDQAADDIIAEEFRKEFMDSQKQKKKSIPGLPPNRNPVKRKEEEEMKGPKMGGSRNARAAMKEAMSKQAKK</sequence>
<evidence type="ECO:0000256" key="4">
    <source>
        <dbReference type="SAM" id="MobiDB-lite"/>
    </source>
</evidence>
<dbReference type="AlphaFoldDB" id="A0A9P7YWX4"/>
<dbReference type="PANTHER" id="PTHR13486:SF2">
    <property type="entry name" value="SPLICING FACTOR C9ORF78"/>
    <property type="match status" value="1"/>
</dbReference>
<dbReference type="InterPro" id="IPR010756">
    <property type="entry name" value="Tls1-like"/>
</dbReference>
<feature type="region of interest" description="Disordered" evidence="4">
    <location>
        <begin position="68"/>
        <end position="174"/>
    </location>
</feature>
<dbReference type="PANTHER" id="PTHR13486">
    <property type="entry name" value="TELOMERE LENGTH AND SILENCING PROTEIN 1 TLS1 FAMILY MEMBER"/>
    <property type="match status" value="1"/>
</dbReference>